<dbReference type="EMBL" id="KQ090335">
    <property type="protein sequence ID" value="KMS97304.1"/>
    <property type="molecule type" value="Genomic_DNA"/>
</dbReference>
<evidence type="ECO:0000256" key="1">
    <source>
        <dbReference type="SAM" id="MobiDB-lite"/>
    </source>
</evidence>
<evidence type="ECO:0000313" key="2">
    <source>
        <dbReference type="EMBL" id="KMS97304.1"/>
    </source>
</evidence>
<dbReference type="Gramene" id="KMS97304">
    <property type="protein sequence ID" value="KMS97304"/>
    <property type="gene ID" value="BVRB_6g156450"/>
</dbReference>
<organism evidence="2 3">
    <name type="scientific">Beta vulgaris subsp. vulgaris</name>
    <name type="common">Beet</name>
    <dbReference type="NCBI Taxonomy" id="3555"/>
    <lineage>
        <taxon>Eukaryota</taxon>
        <taxon>Viridiplantae</taxon>
        <taxon>Streptophyta</taxon>
        <taxon>Embryophyta</taxon>
        <taxon>Tracheophyta</taxon>
        <taxon>Spermatophyta</taxon>
        <taxon>Magnoliopsida</taxon>
        <taxon>eudicotyledons</taxon>
        <taxon>Gunneridae</taxon>
        <taxon>Pentapetalae</taxon>
        <taxon>Caryophyllales</taxon>
        <taxon>Chenopodiaceae</taxon>
        <taxon>Betoideae</taxon>
        <taxon>Beta</taxon>
    </lineage>
</organism>
<reference evidence="2 3" key="1">
    <citation type="journal article" date="2014" name="Nature">
        <title>The genome of the recently domesticated crop plant sugar beet (Beta vulgaris).</title>
        <authorList>
            <person name="Dohm J.C."/>
            <person name="Minoche A.E."/>
            <person name="Holtgrawe D."/>
            <person name="Capella-Gutierrez S."/>
            <person name="Zakrzewski F."/>
            <person name="Tafer H."/>
            <person name="Rupp O."/>
            <person name="Sorensen T.R."/>
            <person name="Stracke R."/>
            <person name="Reinhardt R."/>
            <person name="Goesmann A."/>
            <person name="Kraft T."/>
            <person name="Schulz B."/>
            <person name="Stadler P.F."/>
            <person name="Schmidt T."/>
            <person name="Gabaldon T."/>
            <person name="Lehrach H."/>
            <person name="Weisshaar B."/>
            <person name="Himmelbauer H."/>
        </authorList>
    </citation>
    <scope>NUCLEOTIDE SEQUENCE [LARGE SCALE GENOMIC DNA]</scope>
    <source>
        <tissue evidence="2">Taproot</tissue>
    </source>
</reference>
<gene>
    <name evidence="2" type="ORF">BVRB_6g156450</name>
</gene>
<accession>A0A0J8B7Q9</accession>
<evidence type="ECO:0000313" key="3">
    <source>
        <dbReference type="Proteomes" id="UP000035740"/>
    </source>
</evidence>
<protein>
    <submittedName>
        <fullName evidence="2">Uncharacterized protein</fullName>
    </submittedName>
</protein>
<sequence length="92" mass="10787">MFEKTRRRKEGKVYDRPYDDTQKKIQAMRELEALQDDQNSESHKDSFDEVMGNAPGLKRLHGLSVSRKMQKDKESSTSVILPEEVIDYQKKL</sequence>
<dbReference type="Proteomes" id="UP000035740">
    <property type="component" value="Unassembled WGS sequence"/>
</dbReference>
<name>A0A0J8B7Q9_BETVV</name>
<dbReference type="AlphaFoldDB" id="A0A0J8B7Q9"/>
<feature type="region of interest" description="Disordered" evidence="1">
    <location>
        <begin position="34"/>
        <end position="55"/>
    </location>
</feature>
<keyword evidence="3" id="KW-1185">Reference proteome</keyword>
<dbReference type="OrthoDB" id="1913335at2759"/>
<proteinExistence type="predicted"/>